<keyword evidence="1" id="KW-1133">Transmembrane helix</keyword>
<keyword evidence="1" id="KW-0472">Membrane</keyword>
<sequence length="363" mass="41415">MCIWRNAYQEVTSSKPLFVAIYTTVLVVGIVFLSFFVFSAVYSNNNSSTSWLSSTPSITSHVDAPYLDRSLNYSQLSTFAPLMPTSKLPNRETKPIWDAPPRNSKIPPLKNFRLTKQLVKERVKDNVIIVTFGKDFILTWVKHLTDMGLSNLLVGTMDTKLLEALYWKGIPVFDMGSHMSTSDVGWGSATFHKMGREKVIMIDAILPFGYEVLIMQVLQESLREAMVFYDPPEYYDVPDETNKDDTGNCIIVKSYPGEQSWLSVQLCQGGSQDCHASDNISSGLLKFPKRSNEETFKTIFSAFKHIKVIQFSSMQDVFAGFTNTEREEKFRRHVKQYVAIWCCVASHTPGHVYYDMYWDEKPS</sequence>
<evidence type="ECO:0000313" key="3">
    <source>
        <dbReference type="EMBL" id="KAJ8754476.1"/>
    </source>
</evidence>
<reference evidence="3 4" key="1">
    <citation type="submission" date="2021-09" db="EMBL/GenBank/DDBJ databases">
        <title>Genomic insights and catalytic innovation underlie evolution of tropane alkaloids biosynthesis.</title>
        <authorList>
            <person name="Wang Y.-J."/>
            <person name="Tian T."/>
            <person name="Huang J.-P."/>
            <person name="Huang S.-X."/>
        </authorList>
    </citation>
    <scope>NUCLEOTIDE SEQUENCE [LARGE SCALE GENOMIC DNA]</scope>
    <source>
        <strain evidence="3">KIB-2018</strain>
        <tissue evidence="3">Leaf</tissue>
    </source>
</reference>
<name>A0AAV8SQB6_9ROSI</name>
<dbReference type="InterPro" id="IPR005069">
    <property type="entry name" value="Nucl-diP-sugar_transferase"/>
</dbReference>
<organism evidence="3 4">
    <name type="scientific">Erythroxylum novogranatense</name>
    <dbReference type="NCBI Taxonomy" id="1862640"/>
    <lineage>
        <taxon>Eukaryota</taxon>
        <taxon>Viridiplantae</taxon>
        <taxon>Streptophyta</taxon>
        <taxon>Embryophyta</taxon>
        <taxon>Tracheophyta</taxon>
        <taxon>Spermatophyta</taxon>
        <taxon>Magnoliopsida</taxon>
        <taxon>eudicotyledons</taxon>
        <taxon>Gunneridae</taxon>
        <taxon>Pentapetalae</taxon>
        <taxon>rosids</taxon>
        <taxon>fabids</taxon>
        <taxon>Malpighiales</taxon>
        <taxon>Erythroxylaceae</taxon>
        <taxon>Erythroxylum</taxon>
    </lineage>
</organism>
<comment type="caution">
    <text evidence="3">The sequence shown here is derived from an EMBL/GenBank/DDBJ whole genome shotgun (WGS) entry which is preliminary data.</text>
</comment>
<protein>
    <recommendedName>
        <fullName evidence="2">Nucleotide-diphospho-sugar transferase domain-containing protein</fullName>
    </recommendedName>
</protein>
<dbReference type="GO" id="GO:0052325">
    <property type="term" value="P:cell wall pectin biosynthetic process"/>
    <property type="evidence" value="ECO:0007669"/>
    <property type="project" value="TreeGrafter"/>
</dbReference>
<evidence type="ECO:0000313" key="4">
    <source>
        <dbReference type="Proteomes" id="UP001159364"/>
    </source>
</evidence>
<feature type="domain" description="Nucleotide-diphospho-sugar transferase" evidence="2">
    <location>
        <begin position="149"/>
        <end position="217"/>
    </location>
</feature>
<dbReference type="AlphaFoldDB" id="A0AAV8SQB6"/>
<proteinExistence type="predicted"/>
<gene>
    <name evidence="3" type="ORF">K2173_005637</name>
</gene>
<dbReference type="Proteomes" id="UP001159364">
    <property type="component" value="Linkage Group LG09"/>
</dbReference>
<evidence type="ECO:0000259" key="2">
    <source>
        <dbReference type="Pfam" id="PF03407"/>
    </source>
</evidence>
<feature type="transmembrane region" description="Helical" evidence="1">
    <location>
        <begin position="20"/>
        <end position="42"/>
    </location>
</feature>
<dbReference type="GO" id="GO:0005794">
    <property type="term" value="C:Golgi apparatus"/>
    <property type="evidence" value="ECO:0007669"/>
    <property type="project" value="TreeGrafter"/>
</dbReference>
<dbReference type="PANTHER" id="PTHR46936:SF1">
    <property type="entry name" value="ARABINOSYLTRANSFERASE XEG113"/>
    <property type="match status" value="1"/>
</dbReference>
<dbReference type="EMBL" id="JAIWQS010000009">
    <property type="protein sequence ID" value="KAJ8754476.1"/>
    <property type="molecule type" value="Genomic_DNA"/>
</dbReference>
<dbReference type="InterPro" id="IPR053250">
    <property type="entry name" value="Glycosyltransferase_77"/>
</dbReference>
<dbReference type="GO" id="GO:0052636">
    <property type="term" value="F:arabinosyltransferase activity"/>
    <property type="evidence" value="ECO:0007669"/>
    <property type="project" value="TreeGrafter"/>
</dbReference>
<dbReference type="PANTHER" id="PTHR46936">
    <property type="entry name" value="ARABINOSYLTRANSFERASE XEG113"/>
    <property type="match status" value="1"/>
</dbReference>
<dbReference type="Pfam" id="PF03407">
    <property type="entry name" value="Nucleotid_trans"/>
    <property type="match status" value="1"/>
</dbReference>
<accession>A0AAV8SQB6</accession>
<keyword evidence="1" id="KW-0812">Transmembrane</keyword>
<keyword evidence="4" id="KW-1185">Reference proteome</keyword>
<evidence type="ECO:0000256" key="1">
    <source>
        <dbReference type="SAM" id="Phobius"/>
    </source>
</evidence>